<dbReference type="Proteomes" id="UP000005536">
    <property type="component" value="Unassembled WGS sequence"/>
</dbReference>
<dbReference type="EMBL" id="ADBF01000254">
    <property type="protein sequence ID" value="EFE48436.1"/>
    <property type="molecule type" value="Genomic_DNA"/>
</dbReference>
<organism evidence="2 3">
    <name type="scientific">Neisseria elongata subsp. glycolytica ATCC 29315</name>
    <dbReference type="NCBI Taxonomy" id="546263"/>
    <lineage>
        <taxon>Bacteria</taxon>
        <taxon>Pseudomonadati</taxon>
        <taxon>Pseudomonadota</taxon>
        <taxon>Betaproteobacteria</taxon>
        <taxon>Neisseriales</taxon>
        <taxon>Neisseriaceae</taxon>
        <taxon>Neisseria</taxon>
    </lineage>
</organism>
<sequence length="41" mass="4346">MIATTTQPKDMADEQKSRQGGEAADSTDNTARRGNAVPVLI</sequence>
<accession>D4DUJ8</accession>
<feature type="compositionally biased region" description="Basic and acidic residues" evidence="1">
    <location>
        <begin position="10"/>
        <end position="19"/>
    </location>
</feature>
<protein>
    <submittedName>
        <fullName evidence="2">Uncharacterized protein</fullName>
    </submittedName>
</protein>
<gene>
    <name evidence="2" type="ORF">NEIELOOT_02793</name>
</gene>
<proteinExistence type="predicted"/>
<dbReference type="AlphaFoldDB" id="D4DUJ8"/>
<evidence type="ECO:0000256" key="1">
    <source>
        <dbReference type="SAM" id="MobiDB-lite"/>
    </source>
</evidence>
<evidence type="ECO:0000313" key="3">
    <source>
        <dbReference type="Proteomes" id="UP000005536"/>
    </source>
</evidence>
<reference evidence="2 3" key="1">
    <citation type="submission" date="2010-02" db="EMBL/GenBank/DDBJ databases">
        <authorList>
            <person name="Weinstock G."/>
            <person name="Sodergren E."/>
            <person name="Clifton S."/>
            <person name="Fulton L."/>
            <person name="Fulton B."/>
            <person name="Courtney L."/>
            <person name="Fronick C."/>
            <person name="Harrison M."/>
            <person name="Strong C."/>
            <person name="Farmer C."/>
            <person name="Delahaunty K."/>
            <person name="Markovic C."/>
            <person name="Hall O."/>
            <person name="Minx P."/>
            <person name="Tomlinson C."/>
            <person name="Mitreva M."/>
            <person name="Nelson J."/>
            <person name="Hou S."/>
            <person name="Wollam A."/>
            <person name="Pepin K.H."/>
            <person name="Johnson M."/>
            <person name="Bhonagiri V."/>
            <person name="Zhang X."/>
            <person name="Suruliraj S."/>
            <person name="Warren W."/>
            <person name="Chinwalla A."/>
            <person name="Mardis E.R."/>
            <person name="Wilson R.K."/>
        </authorList>
    </citation>
    <scope>NUCLEOTIDE SEQUENCE [LARGE SCALE GENOMIC DNA]</scope>
    <source>
        <strain evidence="2 3">ATCC 29315</strain>
    </source>
</reference>
<feature type="region of interest" description="Disordered" evidence="1">
    <location>
        <begin position="1"/>
        <end position="41"/>
    </location>
</feature>
<evidence type="ECO:0000313" key="2">
    <source>
        <dbReference type="EMBL" id="EFE48436.1"/>
    </source>
</evidence>
<name>D4DUJ8_NEIEG</name>
<comment type="caution">
    <text evidence="2">The sequence shown here is derived from an EMBL/GenBank/DDBJ whole genome shotgun (WGS) entry which is preliminary data.</text>
</comment>